<name>A0A0S4TD29_CRYHO</name>
<dbReference type="EMBL" id="JTAI01000044">
    <property type="protein sequence ID" value="PPS97121.1"/>
    <property type="molecule type" value="Genomic_DNA"/>
</dbReference>
<evidence type="ECO:0000313" key="5">
    <source>
        <dbReference type="Proteomes" id="UP001429100"/>
    </source>
</evidence>
<dbReference type="VEuPathDB" id="CryptoDB:CHUDEA1_2390"/>
<dbReference type="Proteomes" id="UP000199752">
    <property type="component" value="Chromosome 1"/>
</dbReference>
<sequence>MKTITVAIVLSLVWIYVHFCSRFENKIKDIALLKLRGSVEMGDQLKGGPHYTGMMVGGRHVGIEHSLDLGDLSQVYRCLFYSTHPGSCNPSGTVINPCHFCRTEVVYAVASAKCPGDESFPPSLAPLYMWVLKPYHIRKRLGHQYLCAVEPNPAAKYASRPSNESPLSSDENSYPLPPEIPFSSSNNQNESLSESTLMIIIGSGVLLTLLLCGIGLYMV</sequence>
<accession>A0A0S4TD29</accession>
<keyword evidence="1" id="KW-1133">Transmembrane helix</keyword>
<organism evidence="3">
    <name type="scientific">Cryptosporidium hominis</name>
    <dbReference type="NCBI Taxonomy" id="237895"/>
    <lineage>
        <taxon>Eukaryota</taxon>
        <taxon>Sar</taxon>
        <taxon>Alveolata</taxon>
        <taxon>Apicomplexa</taxon>
        <taxon>Conoidasida</taxon>
        <taxon>Coccidia</taxon>
        <taxon>Eucoccidiorida</taxon>
        <taxon>Eimeriorina</taxon>
        <taxon>Cryptosporidiidae</taxon>
        <taxon>Cryptosporidium</taxon>
    </lineage>
</organism>
<proteinExistence type="predicted"/>
<evidence type="ECO:0000313" key="3">
    <source>
        <dbReference type="EMBL" id="CUV04181.1"/>
    </source>
</evidence>
<feature type="transmembrane region" description="Helical" evidence="1">
    <location>
        <begin position="197"/>
        <end position="218"/>
    </location>
</feature>
<feature type="chain" id="PRO_5006627600" evidence="2">
    <location>
        <begin position="23"/>
        <end position="219"/>
    </location>
</feature>
<evidence type="ECO:0000313" key="4">
    <source>
        <dbReference type="EMBL" id="PPS97121.1"/>
    </source>
</evidence>
<keyword evidence="2" id="KW-0732">Signal</keyword>
<feature type="signal peptide" evidence="2">
    <location>
        <begin position="1"/>
        <end position="22"/>
    </location>
</feature>
<dbReference type="VEuPathDB" id="CryptoDB:ChTU502y2012_305g0006"/>
<reference evidence="4 5" key="3">
    <citation type="submission" date="2017-10" db="EMBL/GenBank/DDBJ databases">
        <title>Consistent, comparative and evidence-based genome annotation and re-annotation for the closely-related species, Cryptosporidium parvum, C. hominis and C. tyzzeri.</title>
        <authorList>
            <person name="Baptista R.P."/>
            <person name="Li Y."/>
            <person name="Sateriale A."/>
            <person name="Striepen B."/>
            <person name="Kissinger J.C."/>
        </authorList>
    </citation>
    <scope>NUCLEOTIDE SEQUENCE [LARGE SCALE GENOMIC DNA]</scope>
    <source>
        <strain evidence="4">30976</strain>
    </source>
</reference>
<dbReference type="VEuPathDB" id="CryptoDB:Chro.10268"/>
<gene>
    <name evidence="3" type="ORF">CHUDEA1_2390</name>
    <name evidence="4" type="ORF">GY17_00001246</name>
</gene>
<reference evidence="3" key="2">
    <citation type="submission" date="2015-08" db="EMBL/GenBank/DDBJ databases">
        <authorList>
            <person name="Babu N.S."/>
            <person name="Beckwith C.J."/>
            <person name="Beseler K.G."/>
            <person name="Brison A."/>
            <person name="Carone J.V."/>
            <person name="Caskin T.P."/>
            <person name="Diamond M."/>
            <person name="Durham M.E."/>
            <person name="Foxe J.M."/>
            <person name="Go M."/>
            <person name="Henderson B.A."/>
            <person name="Jones I.B."/>
            <person name="McGettigan J.A."/>
            <person name="Micheletti S.J."/>
            <person name="Nasrallah M.E."/>
            <person name="Ortiz D."/>
            <person name="Piller C.R."/>
            <person name="Privatt S.R."/>
            <person name="Schneider S.L."/>
            <person name="Sharp S."/>
            <person name="Smith T.C."/>
            <person name="Stanton J.D."/>
            <person name="Ullery H.E."/>
            <person name="Wilson R.J."/>
            <person name="Serrano M.G."/>
            <person name="Buck G."/>
            <person name="Lee V."/>
            <person name="Wang Y."/>
            <person name="Carvalho R."/>
            <person name="Voegtly L."/>
            <person name="Shi R."/>
            <person name="Duckworth R."/>
            <person name="Johnson A."/>
            <person name="Loviza R."/>
            <person name="Walstead R."/>
            <person name="Shah Z."/>
            <person name="Kiflezghi M."/>
            <person name="Wade K."/>
            <person name="Ball S.L."/>
            <person name="Bradley K.W."/>
            <person name="Asai D.J."/>
            <person name="Bowman C.A."/>
            <person name="Russell D.A."/>
            <person name="Pope W.H."/>
            <person name="Jacobs-Sera D."/>
            <person name="Hendrix R.W."/>
            <person name="Hatfull G.F."/>
        </authorList>
    </citation>
    <scope>NUCLEOTIDE SEQUENCE [LARGE SCALE GENOMIC DNA]</scope>
</reference>
<dbReference type="VEuPathDB" id="CryptoDB:GY17_00001246"/>
<dbReference type="Proteomes" id="UP001429100">
    <property type="component" value="Unassembled WGS sequence"/>
</dbReference>
<keyword evidence="1" id="KW-0472">Membrane</keyword>
<protein>
    <submittedName>
        <fullName evidence="3">Uncharacterized protein</fullName>
    </submittedName>
</protein>
<evidence type="ECO:0000256" key="2">
    <source>
        <dbReference type="SAM" id="SignalP"/>
    </source>
</evidence>
<dbReference type="EMBL" id="LN877947">
    <property type="protein sequence ID" value="CUV04181.1"/>
    <property type="molecule type" value="Genomic_DNA"/>
</dbReference>
<keyword evidence="1" id="KW-0812">Transmembrane</keyword>
<dbReference type="AlphaFoldDB" id="A0A0S4TD29"/>
<dbReference type="OrthoDB" id="339062at2759"/>
<reference evidence="4 5" key="1">
    <citation type="submission" date="2014-11" db="EMBL/GenBank/DDBJ databases">
        <title>Comparative genomic analysis of Cryptosporidium hominis reveals occurrence of genetic recombination in virulent subtypes.</title>
        <authorList>
            <person name="Guo Y."/>
            <person name="Tang K."/>
            <person name="Frace M."/>
            <person name="Li N."/>
            <person name="Roellig D.M."/>
            <person name="Sammons S."/>
            <person name="Knipe K."/>
            <person name="Rowe L."/>
            <person name="Feng Y."/>
            <person name="Xiao L."/>
        </authorList>
    </citation>
    <scope>NUCLEOTIDE SEQUENCE [LARGE SCALE GENOMIC DNA]</scope>
    <source>
        <strain evidence="4">30976</strain>
    </source>
</reference>
<keyword evidence="5" id="KW-1185">Reference proteome</keyword>
<evidence type="ECO:0000256" key="1">
    <source>
        <dbReference type="SAM" id="Phobius"/>
    </source>
</evidence>